<dbReference type="AlphaFoldDB" id="A0A4Q9P250"/>
<dbReference type="OMA" id="HQMISAC"/>
<evidence type="ECO:0000313" key="3">
    <source>
        <dbReference type="EMBL" id="TBU30384.1"/>
    </source>
</evidence>
<evidence type="ECO:0000259" key="2">
    <source>
        <dbReference type="Pfam" id="PF11790"/>
    </source>
</evidence>
<evidence type="ECO:0000313" key="4">
    <source>
        <dbReference type="EMBL" id="TBU57893.1"/>
    </source>
</evidence>
<dbReference type="Pfam" id="PF11790">
    <property type="entry name" value="Glyco_hydro_cc"/>
    <property type="match status" value="1"/>
</dbReference>
<dbReference type="GO" id="GO:0071966">
    <property type="term" value="P:fungal-type cell wall polysaccharide metabolic process"/>
    <property type="evidence" value="ECO:0007669"/>
    <property type="project" value="TreeGrafter"/>
</dbReference>
<feature type="signal peptide" evidence="1">
    <location>
        <begin position="1"/>
        <end position="18"/>
    </location>
</feature>
<evidence type="ECO:0000256" key="1">
    <source>
        <dbReference type="SAM" id="SignalP"/>
    </source>
</evidence>
<dbReference type="InterPro" id="IPR017853">
    <property type="entry name" value="GH"/>
</dbReference>
<accession>A0A4Q9P250</accession>
<dbReference type="Proteomes" id="UP000292957">
    <property type="component" value="Unassembled WGS sequence"/>
</dbReference>
<dbReference type="InterPro" id="IPR024655">
    <property type="entry name" value="Asl1_glyco_hydro_catalytic"/>
</dbReference>
<dbReference type="Gene3D" id="3.20.20.80">
    <property type="entry name" value="Glycosidases"/>
    <property type="match status" value="1"/>
</dbReference>
<keyword evidence="5" id="KW-1185">Reference proteome</keyword>
<dbReference type="OrthoDB" id="43654at2759"/>
<sequence>MRFSAFVALALFTAVAQAGKRGLTWTFSRTDNSPLDPGVFNNGDGQVVAIYDYETFAPPSKNGAGGLAFIGMQRCLDCDSSPISQLATRQQQQGWATVFTLNEPDVNGITPQQAATWYQQNINPLAIKKALPAITSSANANQGLDWLHQMISACAGNCFFDYINLHHYGPDFATFQSYVEQVHAQFPDKQIVITEFALQNPPGGQNDQVNFYKQAFAYLDAQPFVNLYFPFVATSPSLLQANDAAAVSFVGTGSCLYNNDGSPSAVGNLMY</sequence>
<keyword evidence="1" id="KW-0732">Signal</keyword>
<dbReference type="PANTHER" id="PTHR34154:SF3">
    <property type="entry name" value="ALKALI-SENSITIVE LINKAGE PROTEIN 1"/>
    <property type="match status" value="1"/>
</dbReference>
<dbReference type="SUPFAM" id="SSF51445">
    <property type="entry name" value="(Trans)glycosidases"/>
    <property type="match status" value="1"/>
</dbReference>
<dbReference type="EMBL" id="ML143406">
    <property type="protein sequence ID" value="TBU30384.1"/>
    <property type="molecule type" value="Genomic_DNA"/>
</dbReference>
<dbReference type="GO" id="GO:0009277">
    <property type="term" value="C:fungal-type cell wall"/>
    <property type="evidence" value="ECO:0007669"/>
    <property type="project" value="TreeGrafter"/>
</dbReference>
<dbReference type="Proteomes" id="UP000292082">
    <property type="component" value="Unassembled WGS sequence"/>
</dbReference>
<dbReference type="InterPro" id="IPR053183">
    <property type="entry name" value="ASL1"/>
</dbReference>
<feature type="domain" description="Asl1-like glycosyl hydrolase catalytic" evidence="2">
    <location>
        <begin position="38"/>
        <end position="267"/>
    </location>
</feature>
<name>A0A4Q9P250_9APHY</name>
<reference evidence="3 5" key="1">
    <citation type="submission" date="2019-01" db="EMBL/GenBank/DDBJ databases">
        <title>Draft genome sequences of three monokaryotic isolates of the white-rot basidiomycete fungus Dichomitus squalens.</title>
        <authorList>
            <consortium name="DOE Joint Genome Institute"/>
            <person name="Lopez S.C."/>
            <person name="Andreopoulos B."/>
            <person name="Pangilinan J."/>
            <person name="Lipzen A."/>
            <person name="Riley R."/>
            <person name="Ahrendt S."/>
            <person name="Ng V."/>
            <person name="Barry K."/>
            <person name="Daum C."/>
            <person name="Grigoriev I.V."/>
            <person name="Hilden K.S."/>
            <person name="Makela M.R."/>
            <person name="de Vries R.P."/>
        </authorList>
    </citation>
    <scope>NUCLEOTIDE SEQUENCE [LARGE SCALE GENOMIC DNA]</scope>
    <source>
        <strain evidence="4 5">CBS 464.89</strain>
        <strain evidence="3">OM18370.1</strain>
    </source>
</reference>
<dbReference type="PANTHER" id="PTHR34154">
    <property type="entry name" value="ALKALI-SENSITIVE LINKAGE PROTEIN 1"/>
    <property type="match status" value="1"/>
</dbReference>
<dbReference type="EMBL" id="ML145131">
    <property type="protein sequence ID" value="TBU57893.1"/>
    <property type="molecule type" value="Genomic_DNA"/>
</dbReference>
<proteinExistence type="predicted"/>
<evidence type="ECO:0000313" key="5">
    <source>
        <dbReference type="Proteomes" id="UP000292082"/>
    </source>
</evidence>
<gene>
    <name evidence="4" type="ORF">BD310DRAFT_949074</name>
    <name evidence="3" type="ORF">BD311DRAFT_738136</name>
</gene>
<feature type="chain" id="PRO_5040597624" description="Asl1-like glycosyl hydrolase catalytic domain-containing protein" evidence="1">
    <location>
        <begin position="19"/>
        <end position="271"/>
    </location>
</feature>
<protein>
    <recommendedName>
        <fullName evidence="2">Asl1-like glycosyl hydrolase catalytic domain-containing protein</fullName>
    </recommendedName>
</protein>
<organism evidence="3">
    <name type="scientific">Dichomitus squalens</name>
    <dbReference type="NCBI Taxonomy" id="114155"/>
    <lineage>
        <taxon>Eukaryota</taxon>
        <taxon>Fungi</taxon>
        <taxon>Dikarya</taxon>
        <taxon>Basidiomycota</taxon>
        <taxon>Agaricomycotina</taxon>
        <taxon>Agaricomycetes</taxon>
        <taxon>Polyporales</taxon>
        <taxon>Polyporaceae</taxon>
        <taxon>Dichomitus</taxon>
    </lineage>
</organism>